<evidence type="ECO:0000256" key="1">
    <source>
        <dbReference type="SAM" id="MobiDB-lite"/>
    </source>
</evidence>
<name>A0A6J4JJZ8_9ACTN</name>
<accession>A0A6J4JJZ8</accession>
<feature type="region of interest" description="Disordered" evidence="1">
    <location>
        <begin position="1"/>
        <end position="24"/>
    </location>
</feature>
<dbReference type="AlphaFoldDB" id="A0A6J4JJZ8"/>
<protein>
    <submittedName>
        <fullName evidence="2">Uncharacterized protein</fullName>
    </submittedName>
</protein>
<organism evidence="2">
    <name type="scientific">uncultured Mycobacteriales bacterium</name>
    <dbReference type="NCBI Taxonomy" id="581187"/>
    <lineage>
        <taxon>Bacteria</taxon>
        <taxon>Bacillati</taxon>
        <taxon>Actinomycetota</taxon>
        <taxon>Actinomycetes</taxon>
        <taxon>Mycobacteriales</taxon>
        <taxon>environmental samples</taxon>
    </lineage>
</organism>
<feature type="compositionally biased region" description="Basic and acidic residues" evidence="1">
    <location>
        <begin position="14"/>
        <end position="24"/>
    </location>
</feature>
<feature type="compositionally biased region" description="Basic residues" evidence="1">
    <location>
        <begin position="1"/>
        <end position="12"/>
    </location>
</feature>
<proteinExistence type="predicted"/>
<reference evidence="2" key="1">
    <citation type="submission" date="2020-02" db="EMBL/GenBank/DDBJ databases">
        <authorList>
            <person name="Meier V. D."/>
        </authorList>
    </citation>
    <scope>NUCLEOTIDE SEQUENCE</scope>
    <source>
        <strain evidence="2">AVDCRST_MAG41</strain>
    </source>
</reference>
<evidence type="ECO:0000313" key="2">
    <source>
        <dbReference type="EMBL" id="CAA9280123.1"/>
    </source>
</evidence>
<dbReference type="EMBL" id="CADCTP010000317">
    <property type="protein sequence ID" value="CAA9280123.1"/>
    <property type="molecule type" value="Genomic_DNA"/>
</dbReference>
<gene>
    <name evidence="2" type="ORF">AVDCRST_MAG41-3472</name>
</gene>
<sequence length="119" mass="13516">MRWFRRRRRSVPRSRVDRGGPRNILDREATREDLAHLREFATTKVGVEFYVEPETTATDTTAVAVASDGEWTRRRVGSPAAIGKLARELRLPVYEAGVVGYPARMRAYNAKRKAEGKSL</sequence>